<feature type="domain" description="Brix" evidence="1">
    <location>
        <begin position="83"/>
        <end position="268"/>
    </location>
</feature>
<dbReference type="GO" id="GO:0032040">
    <property type="term" value="C:small-subunit processome"/>
    <property type="evidence" value="ECO:0007669"/>
    <property type="project" value="TreeGrafter"/>
</dbReference>
<dbReference type="EMBL" id="JALJOS010000014">
    <property type="protein sequence ID" value="KAK9831050.1"/>
    <property type="molecule type" value="Genomic_DNA"/>
</dbReference>
<organism evidence="2 3">
    <name type="scientific">Apatococcus lobatus</name>
    <dbReference type="NCBI Taxonomy" id="904363"/>
    <lineage>
        <taxon>Eukaryota</taxon>
        <taxon>Viridiplantae</taxon>
        <taxon>Chlorophyta</taxon>
        <taxon>core chlorophytes</taxon>
        <taxon>Trebouxiophyceae</taxon>
        <taxon>Chlorellales</taxon>
        <taxon>Chlorellaceae</taxon>
        <taxon>Apatococcus</taxon>
    </lineage>
</organism>
<reference evidence="2 3" key="1">
    <citation type="journal article" date="2024" name="Nat. Commun.">
        <title>Phylogenomics reveals the evolutionary origins of lichenization in chlorophyte algae.</title>
        <authorList>
            <person name="Puginier C."/>
            <person name="Libourel C."/>
            <person name="Otte J."/>
            <person name="Skaloud P."/>
            <person name="Haon M."/>
            <person name="Grisel S."/>
            <person name="Petersen M."/>
            <person name="Berrin J.G."/>
            <person name="Delaux P.M."/>
            <person name="Dal Grande F."/>
            <person name="Keller J."/>
        </authorList>
    </citation>
    <scope>NUCLEOTIDE SEQUENCE [LARGE SCALE GENOMIC DNA]</scope>
    <source>
        <strain evidence="2 3">SAG 2145</strain>
    </source>
</reference>
<dbReference type="GO" id="GO:0042134">
    <property type="term" value="F:rRNA primary transcript binding"/>
    <property type="evidence" value="ECO:0007669"/>
    <property type="project" value="InterPro"/>
</dbReference>
<dbReference type="SUPFAM" id="SSF52954">
    <property type="entry name" value="Class II aaRS ABD-related"/>
    <property type="match status" value="1"/>
</dbReference>
<dbReference type="GO" id="GO:0042274">
    <property type="term" value="P:ribosomal small subunit biogenesis"/>
    <property type="evidence" value="ECO:0007669"/>
    <property type="project" value="UniProtKB-ARBA"/>
</dbReference>
<protein>
    <recommendedName>
        <fullName evidence="1">Brix domain-containing protein</fullName>
    </recommendedName>
</protein>
<dbReference type="GO" id="GO:0030515">
    <property type="term" value="F:snoRNA binding"/>
    <property type="evidence" value="ECO:0007669"/>
    <property type="project" value="TreeGrafter"/>
</dbReference>
<dbReference type="GO" id="GO:0005654">
    <property type="term" value="C:nucleoplasm"/>
    <property type="evidence" value="ECO:0007669"/>
    <property type="project" value="UniProtKB-ARBA"/>
</dbReference>
<evidence type="ECO:0000259" key="1">
    <source>
        <dbReference type="PROSITE" id="PS50833"/>
    </source>
</evidence>
<dbReference type="AlphaFoldDB" id="A0AAW1RBR2"/>
<comment type="caution">
    <text evidence="2">The sequence shown here is derived from an EMBL/GenBank/DDBJ whole genome shotgun (WGS) entry which is preliminary data.</text>
</comment>
<name>A0AAW1RBR2_9CHLO</name>
<dbReference type="InterPro" id="IPR007109">
    <property type="entry name" value="Brix"/>
</dbReference>
<dbReference type="SMART" id="SM00879">
    <property type="entry name" value="Brix"/>
    <property type="match status" value="1"/>
</dbReference>
<dbReference type="PROSITE" id="PS50833">
    <property type="entry name" value="BRIX"/>
    <property type="match status" value="1"/>
</dbReference>
<dbReference type="GO" id="GO:0034457">
    <property type="term" value="C:Mpp10 complex"/>
    <property type="evidence" value="ECO:0007669"/>
    <property type="project" value="UniProtKB-ARBA"/>
</dbReference>
<proteinExistence type="predicted"/>
<dbReference type="Proteomes" id="UP001438707">
    <property type="component" value="Unassembled WGS sequence"/>
</dbReference>
<gene>
    <name evidence="2" type="ORF">WJX74_001229</name>
</gene>
<dbReference type="GO" id="GO:0006364">
    <property type="term" value="P:rRNA processing"/>
    <property type="evidence" value="ECO:0007669"/>
    <property type="project" value="InterPro"/>
</dbReference>
<dbReference type="FunFam" id="3.40.50.10480:FF:000001">
    <property type="entry name" value="IMP4, U3 small nucleolar ribonucleoprotein"/>
    <property type="match status" value="1"/>
</dbReference>
<dbReference type="Gene3D" id="3.40.50.10480">
    <property type="entry name" value="Probable brix-domain ribosomal biogenesis protein"/>
    <property type="match status" value="1"/>
</dbReference>
<keyword evidence="3" id="KW-1185">Reference proteome</keyword>
<sequence>MIRRNVRLRREYLYRKSLEGKEKDAYERKRKIKQALEEGKPIPTELKRQEAALKHDIELEDDNTAVPRTHMDDEYAHAGERDPRILVTTSRDPSSRLMAFAKELRLVIPNADRMNRGGQIIKDLVDSARSHDYTDIVMVHEHRGEPDGLTVCHLPYGPSAYFGVYNTVLRHDIGEKRAVGTISEAYPHLILDNFSSKLGTRVASILQHLFPVPKPDAKRIITLANRSDFISFRHHTYQMPKGVKSTELTECGPRFELKLYQIRLGTVDQAHAENEWIIRAYIRSAKKPRLAEADTED</sequence>
<dbReference type="PANTHER" id="PTHR22734">
    <property type="entry name" value="U3 SMALL NUCLEOLAR RIBONUCLEOPROTEIN PROTEIN IMP4"/>
    <property type="match status" value="1"/>
</dbReference>
<dbReference type="InterPro" id="IPR044281">
    <property type="entry name" value="IMP4/RPF1"/>
</dbReference>
<dbReference type="Pfam" id="PF04427">
    <property type="entry name" value="Brix"/>
    <property type="match status" value="1"/>
</dbReference>
<evidence type="ECO:0000313" key="2">
    <source>
        <dbReference type="EMBL" id="KAK9831050.1"/>
    </source>
</evidence>
<accession>A0AAW1RBR2</accession>
<evidence type="ECO:0000313" key="3">
    <source>
        <dbReference type="Proteomes" id="UP001438707"/>
    </source>
</evidence>
<dbReference type="PANTHER" id="PTHR22734:SF2">
    <property type="entry name" value="U3 SMALL NUCLEOLAR RIBONUCLEOPROTEIN PROTEIN IMP4"/>
    <property type="match status" value="1"/>
</dbReference>